<dbReference type="Gene3D" id="1.10.20.10">
    <property type="entry name" value="Histone, subunit A"/>
    <property type="match status" value="1"/>
</dbReference>
<protein>
    <recommendedName>
        <fullName evidence="7">Bromodomain associated domain-containing protein</fullName>
    </recommendedName>
</protein>
<dbReference type="HOGENOM" id="CLU_020640_0_0_1"/>
<feature type="compositionally biased region" description="Pro residues" evidence="5">
    <location>
        <begin position="186"/>
        <end position="196"/>
    </location>
</feature>
<evidence type="ECO:0000256" key="5">
    <source>
        <dbReference type="SAM" id="MobiDB-lite"/>
    </source>
</evidence>
<dbReference type="RefSeq" id="XP_012182507.1">
    <property type="nucleotide sequence ID" value="XM_012327117.1"/>
</dbReference>
<feature type="transmembrane region" description="Helical" evidence="6">
    <location>
        <begin position="743"/>
        <end position="766"/>
    </location>
</feature>
<keyword evidence="9" id="KW-1185">Reference proteome</keyword>
<dbReference type="EMBL" id="HE797105">
    <property type="protein sequence ID" value="CCM03224.1"/>
    <property type="molecule type" value="Genomic_DNA"/>
</dbReference>
<evidence type="ECO:0000256" key="6">
    <source>
        <dbReference type="SAM" id="Phobius"/>
    </source>
</evidence>
<keyword evidence="6" id="KW-1133">Transmembrane helix</keyword>
<dbReference type="CDD" id="cd00076">
    <property type="entry name" value="HFD_SF"/>
    <property type="match status" value="1"/>
</dbReference>
<name>J4H3G3_9APHY</name>
<feature type="region of interest" description="Disordered" evidence="5">
    <location>
        <begin position="283"/>
        <end position="303"/>
    </location>
</feature>
<keyword evidence="6" id="KW-0812">Transmembrane</keyword>
<dbReference type="STRING" id="599839.J4H3G3"/>
<feature type="domain" description="Bromodomain associated" evidence="7">
    <location>
        <begin position="2"/>
        <end position="78"/>
    </location>
</feature>
<feature type="compositionally biased region" description="Pro residues" evidence="5">
    <location>
        <begin position="224"/>
        <end position="243"/>
    </location>
</feature>
<gene>
    <name evidence="8" type="ORF">FIBRA_05349</name>
</gene>
<keyword evidence="4" id="KW-0539">Nucleus</keyword>
<dbReference type="AlphaFoldDB" id="J4H3G3"/>
<feature type="region of interest" description="Disordered" evidence="5">
    <location>
        <begin position="380"/>
        <end position="421"/>
    </location>
</feature>
<sequence>MDGGAKKLLESVTHETLHAHSFSRSSTQATLVLTDLLSRYLALLTTTCAKYAEHAGRLSLSLRDAVSALDELGVGVDELSEYCAVEGRDLARYNTRSARRVEDLNEFKASLQYGLKEDRDDAISLVYARVPSPFSSEYDSDEEASELEEEGLLGEGLQGTLDGMDVDVSASEESAWLRSRQDNLNAPPPVSPPLPLSPISNPSTPPRKRQRTAKWRPPSYIPDHFPPFPTDSPRHSPTPPQDIPLPSNVVKLERPTTPPPPIAASTSSADYLTPIPYSQSLLASQPSQHLPSPPSDTHELAGQLQPPLPLPLVQPALLGAYHHVLTHPPPPNVTSVNPSRYKVALAYLSEAEVRPRWDPAPTVFSSVVPSAPRVTAMGPTYPVPISKLPPTPDGKEADLDKDRKSNLPSVPPKPVVSSERVTPLLSQQVSRLPGLARQVLPGSVYNRTTRLAHPPILQRGSQKLTYGPGVSAPWNTNASTPPAPAVTTKGKDGGLTNGKEVDVPAKSLPDARLYATWDFEQKRCHEPLVVRRGRAGLRISDTRHYGTQQGRQKAVAVTRRGFHFHLHLHPLFSFCSSGRALACSGFRSSSIIAAVVLAMRSFLSFTFLLVTLLASRALALNISVGGSVGTVPASQFLTVNDANLTNACQTQCSPANKAIQACGTSNTCLCDSATVTLITACEQCMFDELIAQNLPMVDPRAGSATALTAYQTACLDAVNVTVPTSEITLTLPTDWDGPFEQRLGVPATVFTVFMALVLACGSVYVINTM</sequence>
<feature type="region of interest" description="Disordered" evidence="5">
    <location>
        <begin position="182"/>
        <end position="268"/>
    </location>
</feature>
<dbReference type="SMART" id="SM00576">
    <property type="entry name" value="BTP"/>
    <property type="match status" value="1"/>
</dbReference>
<evidence type="ECO:0000256" key="2">
    <source>
        <dbReference type="ARBA" id="ARBA00023015"/>
    </source>
</evidence>
<keyword evidence="2" id="KW-0805">Transcription regulation</keyword>
<feature type="transmembrane region" description="Helical" evidence="6">
    <location>
        <begin position="591"/>
        <end position="614"/>
    </location>
</feature>
<evidence type="ECO:0000256" key="1">
    <source>
        <dbReference type="ARBA" id="ARBA00004123"/>
    </source>
</evidence>
<feature type="compositionally biased region" description="Basic and acidic residues" evidence="5">
    <location>
        <begin position="393"/>
        <end position="405"/>
    </location>
</feature>
<dbReference type="Proteomes" id="UP000006352">
    <property type="component" value="Unassembled WGS sequence"/>
</dbReference>
<dbReference type="Pfam" id="PF07524">
    <property type="entry name" value="Bromo_TP"/>
    <property type="match status" value="1"/>
</dbReference>
<evidence type="ECO:0000313" key="8">
    <source>
        <dbReference type="EMBL" id="CCM03224.1"/>
    </source>
</evidence>
<evidence type="ECO:0000313" key="9">
    <source>
        <dbReference type="Proteomes" id="UP000006352"/>
    </source>
</evidence>
<evidence type="ECO:0000256" key="3">
    <source>
        <dbReference type="ARBA" id="ARBA00023163"/>
    </source>
</evidence>
<keyword evidence="6" id="KW-0472">Membrane</keyword>
<reference evidence="8 9" key="1">
    <citation type="journal article" date="2012" name="Appl. Environ. Microbiol.">
        <title>Short-read sequencing for genomic analysis of the brown rot fungus Fibroporia radiculosa.</title>
        <authorList>
            <person name="Tang J.D."/>
            <person name="Perkins A.D."/>
            <person name="Sonstegard T.S."/>
            <person name="Schroeder S.G."/>
            <person name="Burgess S.C."/>
            <person name="Diehl S.V."/>
        </authorList>
    </citation>
    <scope>NUCLEOTIDE SEQUENCE [LARGE SCALE GENOMIC DNA]</scope>
    <source>
        <strain evidence="8 9">TFFH 294</strain>
    </source>
</reference>
<dbReference type="GeneID" id="24098135"/>
<proteinExistence type="predicted"/>
<evidence type="ECO:0000259" key="7">
    <source>
        <dbReference type="SMART" id="SM00576"/>
    </source>
</evidence>
<evidence type="ECO:0000256" key="4">
    <source>
        <dbReference type="ARBA" id="ARBA00023242"/>
    </source>
</evidence>
<dbReference type="InParanoid" id="J4H3G3"/>
<keyword evidence="3" id="KW-0804">Transcription</keyword>
<dbReference type="OrthoDB" id="436852at2759"/>
<accession>J4H3G3</accession>
<dbReference type="InterPro" id="IPR009072">
    <property type="entry name" value="Histone-fold"/>
</dbReference>
<feature type="region of interest" description="Disordered" evidence="5">
    <location>
        <begin position="474"/>
        <end position="502"/>
    </location>
</feature>
<dbReference type="GO" id="GO:0046982">
    <property type="term" value="F:protein heterodimerization activity"/>
    <property type="evidence" value="ECO:0007669"/>
    <property type="project" value="InterPro"/>
</dbReference>
<organism evidence="8 9">
    <name type="scientific">Fibroporia radiculosa</name>
    <dbReference type="NCBI Taxonomy" id="599839"/>
    <lineage>
        <taxon>Eukaryota</taxon>
        <taxon>Fungi</taxon>
        <taxon>Dikarya</taxon>
        <taxon>Basidiomycota</taxon>
        <taxon>Agaricomycotina</taxon>
        <taxon>Agaricomycetes</taxon>
        <taxon>Polyporales</taxon>
        <taxon>Fibroporiaceae</taxon>
        <taxon>Fibroporia</taxon>
    </lineage>
</organism>
<dbReference type="InterPro" id="IPR006565">
    <property type="entry name" value="BTP"/>
</dbReference>
<dbReference type="GO" id="GO:0005634">
    <property type="term" value="C:nucleus"/>
    <property type="evidence" value="ECO:0007669"/>
    <property type="project" value="UniProtKB-SubCell"/>
</dbReference>
<comment type="subcellular location">
    <subcellularLocation>
        <location evidence="1">Nucleus</location>
    </subcellularLocation>
</comment>